<feature type="signal peptide" evidence="6">
    <location>
        <begin position="1"/>
        <end position="16"/>
    </location>
</feature>
<dbReference type="InterPro" id="IPR051487">
    <property type="entry name" value="Ser/Thr_Proteases_Immune/Dev"/>
</dbReference>
<dbReference type="GO" id="GO:0004252">
    <property type="term" value="F:serine-type endopeptidase activity"/>
    <property type="evidence" value="ECO:0007669"/>
    <property type="project" value="InterPro"/>
</dbReference>
<dbReference type="FunFam" id="2.40.10.10:FF:000028">
    <property type="entry name" value="Serine protease easter"/>
    <property type="match status" value="1"/>
</dbReference>
<evidence type="ECO:0000259" key="7">
    <source>
        <dbReference type="PROSITE" id="PS50240"/>
    </source>
</evidence>
<accession>A0A8J5QS48</accession>
<evidence type="ECO:0000256" key="5">
    <source>
        <dbReference type="RuleBase" id="RU363034"/>
    </source>
</evidence>
<dbReference type="PROSITE" id="PS00134">
    <property type="entry name" value="TRYPSIN_HIS"/>
    <property type="match status" value="1"/>
</dbReference>
<name>A0A8J5QS48_9HYME</name>
<reference evidence="9" key="1">
    <citation type="submission" date="2020-03" db="EMBL/GenBank/DDBJ databases">
        <authorList>
            <person name="Chebbi M.A."/>
            <person name="Drezen J.M."/>
        </authorList>
    </citation>
    <scope>NUCLEOTIDE SEQUENCE</scope>
    <source>
        <tissue evidence="9">Whole body</tissue>
    </source>
</reference>
<evidence type="ECO:0000256" key="1">
    <source>
        <dbReference type="ARBA" id="ARBA00022729"/>
    </source>
</evidence>
<dbReference type="EMBL" id="JAAOIC020000072">
    <property type="protein sequence ID" value="KAG8033882.1"/>
    <property type="molecule type" value="Genomic_DNA"/>
</dbReference>
<dbReference type="GO" id="GO:0006508">
    <property type="term" value="P:proteolysis"/>
    <property type="evidence" value="ECO:0007669"/>
    <property type="project" value="UniProtKB-KW"/>
</dbReference>
<protein>
    <recommendedName>
        <fullName evidence="11">CLIP domain-containing serine protease</fullName>
    </recommendedName>
</protein>
<reference evidence="9" key="2">
    <citation type="submission" date="2021-04" db="EMBL/GenBank/DDBJ databases">
        <title>Genome-wide patterns of bracovirus chromosomal integration into multiple host tissues during parasitism.</title>
        <authorList>
            <person name="Chebbi M.A.C."/>
        </authorList>
    </citation>
    <scope>NUCLEOTIDE SEQUENCE</scope>
    <source>
        <tissue evidence="9">Whole body</tissue>
    </source>
</reference>
<dbReference type="PROSITE" id="PS51888">
    <property type="entry name" value="CLIP"/>
    <property type="match status" value="1"/>
</dbReference>
<dbReference type="InterPro" id="IPR018114">
    <property type="entry name" value="TRYPSIN_HIS"/>
</dbReference>
<dbReference type="InterPro" id="IPR001254">
    <property type="entry name" value="Trypsin_dom"/>
</dbReference>
<comment type="similarity">
    <text evidence="4">Belongs to the peptidase S1 family. CLIP subfamily.</text>
</comment>
<evidence type="ECO:0000256" key="3">
    <source>
        <dbReference type="ARBA" id="ARBA00023180"/>
    </source>
</evidence>
<evidence type="ECO:0000313" key="10">
    <source>
        <dbReference type="Proteomes" id="UP000729913"/>
    </source>
</evidence>
<dbReference type="OrthoDB" id="547031at2759"/>
<dbReference type="SMART" id="SM00680">
    <property type="entry name" value="CLIP"/>
    <property type="match status" value="1"/>
</dbReference>
<keyword evidence="5" id="KW-0720">Serine protease</keyword>
<feature type="chain" id="PRO_5035180309" description="CLIP domain-containing serine protease" evidence="6">
    <location>
        <begin position="17"/>
        <end position="376"/>
    </location>
</feature>
<comment type="caution">
    <text evidence="9">The sequence shown here is derived from an EMBL/GenBank/DDBJ whole genome shotgun (WGS) entry which is preliminary data.</text>
</comment>
<keyword evidence="10" id="KW-1185">Reference proteome</keyword>
<keyword evidence="5" id="KW-0645">Protease</keyword>
<feature type="domain" description="Clip" evidence="8">
    <location>
        <begin position="24"/>
        <end position="78"/>
    </location>
</feature>
<keyword evidence="2" id="KW-1015">Disulfide bond</keyword>
<dbReference type="PROSITE" id="PS50240">
    <property type="entry name" value="TRYPSIN_DOM"/>
    <property type="match status" value="1"/>
</dbReference>
<dbReference type="PROSITE" id="PS00135">
    <property type="entry name" value="TRYPSIN_SER"/>
    <property type="match status" value="1"/>
</dbReference>
<evidence type="ECO:0000256" key="2">
    <source>
        <dbReference type="ARBA" id="ARBA00023157"/>
    </source>
</evidence>
<dbReference type="AlphaFoldDB" id="A0A8J5QS48"/>
<feature type="domain" description="Peptidase S1" evidence="7">
    <location>
        <begin position="123"/>
        <end position="375"/>
    </location>
</feature>
<gene>
    <name evidence="9" type="ORF">G9C98_008363</name>
</gene>
<proteinExistence type="inferred from homology"/>
<dbReference type="InterPro" id="IPR022700">
    <property type="entry name" value="CLIP"/>
</dbReference>
<evidence type="ECO:0008006" key="11">
    <source>
        <dbReference type="Google" id="ProtNLM"/>
    </source>
</evidence>
<evidence type="ECO:0000313" key="9">
    <source>
        <dbReference type="EMBL" id="KAG8033882.1"/>
    </source>
</evidence>
<keyword evidence="1 6" id="KW-0732">Signal</keyword>
<sequence length="376" mass="42155">MKLLILFSYILITIHARKLLSEDTCETPRDEIGVCIPVIKCPSIVNILRGRKPLPDGTLKFLRQSQCGLEGEMPLVCCADSVEKDNLTIETSKLVPSPPDVSNHTNLRLLDHELCGPVNEAKVYGGKIASIFEHPWMALLIYFHRGRKKFGCGGTIISKRYILTAAHCITDLPSGQFLIGARIGEHDWSTKRDCDMDKDGEEILCSDDPYKDFLVQSIKFHPDFKLSTLRNDVGLIRLHKNIDFFPINTKPICLPIEQNQKMDYKTLTVTGWGATEFDILSKKLLRVEVQPLSIEKCTQALGPNSAIIWYKEICAVGINGGDSASGDSGGPLLATDRYRNDARVIQHGIVSYGMNNYGIYTSVLYYMDWILDNLDK</sequence>
<keyword evidence="5" id="KW-0378">Hydrolase</keyword>
<evidence type="ECO:0000256" key="4">
    <source>
        <dbReference type="ARBA" id="ARBA00024195"/>
    </source>
</evidence>
<dbReference type="Pfam" id="PF12032">
    <property type="entry name" value="CLIP"/>
    <property type="match status" value="1"/>
</dbReference>
<evidence type="ECO:0000256" key="6">
    <source>
        <dbReference type="SAM" id="SignalP"/>
    </source>
</evidence>
<dbReference type="SMART" id="SM00020">
    <property type="entry name" value="Tryp_SPc"/>
    <property type="match status" value="1"/>
</dbReference>
<dbReference type="CDD" id="cd00190">
    <property type="entry name" value="Tryp_SPc"/>
    <property type="match status" value="1"/>
</dbReference>
<dbReference type="PANTHER" id="PTHR24256">
    <property type="entry name" value="TRYPTASE-RELATED"/>
    <property type="match status" value="1"/>
</dbReference>
<dbReference type="InterPro" id="IPR033116">
    <property type="entry name" value="TRYPSIN_SER"/>
</dbReference>
<organism evidence="9 10">
    <name type="scientific">Cotesia typhae</name>
    <dbReference type="NCBI Taxonomy" id="2053667"/>
    <lineage>
        <taxon>Eukaryota</taxon>
        <taxon>Metazoa</taxon>
        <taxon>Ecdysozoa</taxon>
        <taxon>Arthropoda</taxon>
        <taxon>Hexapoda</taxon>
        <taxon>Insecta</taxon>
        <taxon>Pterygota</taxon>
        <taxon>Neoptera</taxon>
        <taxon>Endopterygota</taxon>
        <taxon>Hymenoptera</taxon>
        <taxon>Apocrita</taxon>
        <taxon>Ichneumonoidea</taxon>
        <taxon>Braconidae</taxon>
        <taxon>Microgastrinae</taxon>
        <taxon>Cotesia</taxon>
    </lineage>
</organism>
<evidence type="ECO:0000259" key="8">
    <source>
        <dbReference type="PROSITE" id="PS51888"/>
    </source>
</evidence>
<keyword evidence="3" id="KW-0325">Glycoprotein</keyword>
<dbReference type="Proteomes" id="UP000729913">
    <property type="component" value="Unassembled WGS sequence"/>
</dbReference>
<dbReference type="Pfam" id="PF00089">
    <property type="entry name" value="Trypsin"/>
    <property type="match status" value="1"/>
</dbReference>